<comment type="subcellular location">
    <subcellularLocation>
        <location evidence="1">Nucleus</location>
    </subcellularLocation>
</comment>
<name>A0ABN8R0I0_9CNID</name>
<organism evidence="8 9">
    <name type="scientific">Porites lobata</name>
    <dbReference type="NCBI Taxonomy" id="104759"/>
    <lineage>
        <taxon>Eukaryota</taxon>
        <taxon>Metazoa</taxon>
        <taxon>Cnidaria</taxon>
        <taxon>Anthozoa</taxon>
        <taxon>Hexacorallia</taxon>
        <taxon>Scleractinia</taxon>
        <taxon>Fungiina</taxon>
        <taxon>Poritidae</taxon>
        <taxon>Porites</taxon>
    </lineage>
</organism>
<keyword evidence="9" id="KW-1185">Reference proteome</keyword>
<gene>
    <name evidence="8" type="ORF">PLOB_00012783</name>
</gene>
<evidence type="ECO:0000256" key="1">
    <source>
        <dbReference type="ARBA" id="ARBA00004123"/>
    </source>
</evidence>
<evidence type="ECO:0000256" key="2">
    <source>
        <dbReference type="ARBA" id="ARBA00006726"/>
    </source>
</evidence>
<accession>A0ABN8R0I0</accession>
<protein>
    <recommendedName>
        <fullName evidence="7">Cyclin-dependent kinase inhibitor domain-containing protein</fullName>
    </recommendedName>
</protein>
<evidence type="ECO:0000256" key="5">
    <source>
        <dbReference type="ARBA" id="ARBA00023306"/>
    </source>
</evidence>
<comment type="similarity">
    <text evidence="2">Belongs to the CDI family.</text>
</comment>
<dbReference type="InterPro" id="IPR003175">
    <property type="entry name" value="CDI_dom"/>
</dbReference>
<dbReference type="InterPro" id="IPR044898">
    <property type="entry name" value="CDI_dom_sf"/>
</dbReference>
<dbReference type="PANTHER" id="PTHR10265">
    <property type="entry name" value="CYCLIN-DEPENDENT KINASE INHIBITOR 1"/>
    <property type="match status" value="1"/>
</dbReference>
<evidence type="ECO:0000256" key="6">
    <source>
        <dbReference type="SAM" id="MobiDB-lite"/>
    </source>
</evidence>
<evidence type="ECO:0000256" key="3">
    <source>
        <dbReference type="ARBA" id="ARBA00023013"/>
    </source>
</evidence>
<comment type="caution">
    <text evidence="8">The sequence shown here is derived from an EMBL/GenBank/DDBJ whole genome shotgun (WGS) entry which is preliminary data.</text>
</comment>
<evidence type="ECO:0000313" key="8">
    <source>
        <dbReference type="EMBL" id="CAH3172257.1"/>
    </source>
</evidence>
<evidence type="ECO:0000313" key="9">
    <source>
        <dbReference type="Proteomes" id="UP001159405"/>
    </source>
</evidence>
<evidence type="ECO:0000256" key="4">
    <source>
        <dbReference type="ARBA" id="ARBA00023242"/>
    </source>
</evidence>
<feature type="domain" description="Cyclin-dependent kinase inhibitor" evidence="7">
    <location>
        <begin position="20"/>
        <end position="68"/>
    </location>
</feature>
<dbReference type="Proteomes" id="UP001159405">
    <property type="component" value="Unassembled WGS sequence"/>
</dbReference>
<dbReference type="EMBL" id="CALNXK010000171">
    <property type="protein sequence ID" value="CAH3172257.1"/>
    <property type="molecule type" value="Genomic_DNA"/>
</dbReference>
<proteinExistence type="inferred from homology"/>
<keyword evidence="4" id="KW-0539">Nucleus</keyword>
<keyword evidence="3" id="KW-0649">Protein kinase inhibitor</keyword>
<feature type="region of interest" description="Disordered" evidence="6">
    <location>
        <begin position="163"/>
        <end position="188"/>
    </location>
</feature>
<reference evidence="8 9" key="1">
    <citation type="submission" date="2022-05" db="EMBL/GenBank/DDBJ databases">
        <authorList>
            <consortium name="Genoscope - CEA"/>
            <person name="William W."/>
        </authorList>
    </citation>
    <scope>NUCLEOTIDE SEQUENCE [LARGE SCALE GENOMIC DNA]</scope>
</reference>
<evidence type="ECO:0000259" key="7">
    <source>
        <dbReference type="Pfam" id="PF02234"/>
    </source>
</evidence>
<dbReference type="PANTHER" id="PTHR10265:SF45">
    <property type="entry name" value="DACAPO"/>
    <property type="match status" value="1"/>
</dbReference>
<feature type="compositionally biased region" description="Basic residues" evidence="6">
    <location>
        <begin position="174"/>
        <end position="188"/>
    </location>
</feature>
<keyword evidence="5" id="KW-0131">Cell cycle</keyword>
<dbReference type="Gene3D" id="4.10.365.10">
    <property type="entry name" value="p27"/>
    <property type="match status" value="1"/>
</dbReference>
<dbReference type="Pfam" id="PF02234">
    <property type="entry name" value="CDI"/>
    <property type="match status" value="1"/>
</dbReference>
<sequence length="188" mass="21633">MSRITVDVDSSRGKMAVKRNLFGTIDHEQIQEDLRREMKLISEEKKRKWNFDFENFKPLHGRYKWERVHGRLQTRKSPTEMNPPLLATTEAGPATEGVCHQRSVDPTGVTTRYNLRMRGKGLENIDAFNFQSIDPSREQLRDFGATPSENRCGGKLIVIKTNAKGRKATSSLVKVRRQRKKRNGKNPP</sequence>